<dbReference type="Pfam" id="PF13919">
    <property type="entry name" value="ASXH"/>
    <property type="match status" value="1"/>
</dbReference>
<feature type="region of interest" description="Disordered" evidence="1">
    <location>
        <begin position="1"/>
        <end position="38"/>
    </location>
</feature>
<evidence type="ECO:0000256" key="1">
    <source>
        <dbReference type="SAM" id="MobiDB-lite"/>
    </source>
</evidence>
<dbReference type="EMBL" id="JARJCW010000058">
    <property type="protein sequence ID" value="KAJ7201597.1"/>
    <property type="molecule type" value="Genomic_DNA"/>
</dbReference>
<gene>
    <name evidence="3" type="ORF">GGX14DRAFT_655467</name>
</gene>
<dbReference type="AlphaFoldDB" id="A0AAD6V726"/>
<dbReference type="Proteomes" id="UP001219525">
    <property type="component" value="Unassembled WGS sequence"/>
</dbReference>
<proteinExistence type="predicted"/>
<sequence length="345" mass="38657">MTDESTAPRRSTRQPKPPRRELFPVAEHVPAKRKAKEVDPAEQLRHFLQNPKSRLTKMDLTDLINANTWSMLSPESQTRLAALLPATAFPSLWPAIEVAHPAAGDSMSVDPGRQEPELVDASLFTDAHFLAGARTFQDHLYSNWLSDAQAEKDKRYEQGIRDGTLAAPWKDEVWERDNKPEVEEPNMHATLAGEAAELKLVDLAKSAVIREGDVLAYKRNFPALGIVVEKDLIIQQISPRTHNVTVLLEPGLTRDLPLELLQPGPSEPSAPTRSMTITSPSQLENGLLDVDGRVERAKRSNGNAWKAITLWRWTGDSLSDVCERRGGREDHGTLFYLRACHYQDR</sequence>
<name>A0AAD6V726_9AGAR</name>
<reference evidence="3" key="1">
    <citation type="submission" date="2023-03" db="EMBL/GenBank/DDBJ databases">
        <title>Massive genome expansion in bonnet fungi (Mycena s.s.) driven by repeated elements and novel gene families across ecological guilds.</title>
        <authorList>
            <consortium name="Lawrence Berkeley National Laboratory"/>
            <person name="Harder C.B."/>
            <person name="Miyauchi S."/>
            <person name="Viragh M."/>
            <person name="Kuo A."/>
            <person name="Thoen E."/>
            <person name="Andreopoulos B."/>
            <person name="Lu D."/>
            <person name="Skrede I."/>
            <person name="Drula E."/>
            <person name="Henrissat B."/>
            <person name="Morin E."/>
            <person name="Kohler A."/>
            <person name="Barry K."/>
            <person name="LaButti K."/>
            <person name="Morin E."/>
            <person name="Salamov A."/>
            <person name="Lipzen A."/>
            <person name="Mereny Z."/>
            <person name="Hegedus B."/>
            <person name="Baldrian P."/>
            <person name="Stursova M."/>
            <person name="Weitz H."/>
            <person name="Taylor A."/>
            <person name="Grigoriev I.V."/>
            <person name="Nagy L.G."/>
            <person name="Martin F."/>
            <person name="Kauserud H."/>
        </authorList>
    </citation>
    <scope>NUCLEOTIDE SEQUENCE</scope>
    <source>
        <strain evidence="3">9144</strain>
    </source>
</reference>
<evidence type="ECO:0000313" key="4">
    <source>
        <dbReference type="Proteomes" id="UP001219525"/>
    </source>
</evidence>
<evidence type="ECO:0000313" key="3">
    <source>
        <dbReference type="EMBL" id="KAJ7201597.1"/>
    </source>
</evidence>
<organism evidence="3 4">
    <name type="scientific">Mycena pura</name>
    <dbReference type="NCBI Taxonomy" id="153505"/>
    <lineage>
        <taxon>Eukaryota</taxon>
        <taxon>Fungi</taxon>
        <taxon>Dikarya</taxon>
        <taxon>Basidiomycota</taxon>
        <taxon>Agaricomycotina</taxon>
        <taxon>Agaricomycetes</taxon>
        <taxon>Agaricomycetidae</taxon>
        <taxon>Agaricales</taxon>
        <taxon>Marasmiineae</taxon>
        <taxon>Mycenaceae</taxon>
        <taxon>Mycena</taxon>
    </lineage>
</organism>
<keyword evidence="4" id="KW-1185">Reference proteome</keyword>
<protein>
    <submittedName>
        <fullName evidence="3">Asx homology domain-containing protein</fullName>
    </submittedName>
</protein>
<comment type="caution">
    <text evidence="3">The sequence shown here is derived from an EMBL/GenBank/DDBJ whole genome shotgun (WGS) entry which is preliminary data.</text>
</comment>
<feature type="domain" description="ASX DEUBAD" evidence="2">
    <location>
        <begin position="33"/>
        <end position="178"/>
    </location>
</feature>
<evidence type="ECO:0000259" key="2">
    <source>
        <dbReference type="Pfam" id="PF13919"/>
    </source>
</evidence>
<dbReference type="InterPro" id="IPR028020">
    <property type="entry name" value="ASX_DEUBAD_dom"/>
</dbReference>
<accession>A0AAD6V726</accession>